<evidence type="ECO:0000313" key="3">
    <source>
        <dbReference type="Proteomes" id="UP000053791"/>
    </source>
</evidence>
<feature type="domain" description="Mut7-C RNAse" evidence="1">
    <location>
        <begin position="1"/>
        <end position="144"/>
    </location>
</feature>
<dbReference type="RefSeq" id="WP_068345088.1">
    <property type="nucleotide sequence ID" value="NZ_LQBQ01000005.1"/>
</dbReference>
<evidence type="ECO:0000259" key="1">
    <source>
        <dbReference type="Pfam" id="PF01927"/>
    </source>
</evidence>
<reference evidence="2 3" key="1">
    <citation type="submission" date="2015-12" db="EMBL/GenBank/DDBJ databases">
        <authorList>
            <person name="Shamseldin A."/>
            <person name="Moawad H."/>
            <person name="Abd El-Rahim W.M."/>
            <person name="Sadowsky M.J."/>
        </authorList>
    </citation>
    <scope>NUCLEOTIDE SEQUENCE [LARGE SCALE GENOMIC DNA]</scope>
    <source>
        <strain evidence="2 3">ZGT118</strain>
    </source>
</reference>
<dbReference type="PANTHER" id="PTHR39081:SF1">
    <property type="entry name" value="MUT7-C RNASE DOMAIN-CONTAINING PROTEIN"/>
    <property type="match status" value="1"/>
</dbReference>
<keyword evidence="3" id="KW-1185">Reference proteome</keyword>
<comment type="caution">
    <text evidence="2">The sequence shown here is derived from an EMBL/GenBank/DDBJ whole genome shotgun (WGS) entry which is preliminary data.</text>
</comment>
<organism evidence="2 3">
    <name type="scientific">Ruegeria marisrubri</name>
    <dbReference type="NCBI Taxonomy" id="1685379"/>
    <lineage>
        <taxon>Bacteria</taxon>
        <taxon>Pseudomonadati</taxon>
        <taxon>Pseudomonadota</taxon>
        <taxon>Alphaproteobacteria</taxon>
        <taxon>Rhodobacterales</taxon>
        <taxon>Roseobacteraceae</taxon>
        <taxon>Ruegeria</taxon>
    </lineage>
</organism>
<dbReference type="InterPro" id="IPR002782">
    <property type="entry name" value="Mut7-C_RNAse_dom"/>
</dbReference>
<dbReference type="Pfam" id="PF01927">
    <property type="entry name" value="Mut7-C"/>
    <property type="match status" value="1"/>
</dbReference>
<dbReference type="Proteomes" id="UP000053791">
    <property type="component" value="Unassembled WGS sequence"/>
</dbReference>
<dbReference type="EMBL" id="LQBQ01000005">
    <property type="protein sequence ID" value="KUJ84099.1"/>
    <property type="molecule type" value="Genomic_DNA"/>
</dbReference>
<evidence type="ECO:0000313" key="2">
    <source>
        <dbReference type="EMBL" id="KUJ84099.1"/>
    </source>
</evidence>
<protein>
    <recommendedName>
        <fullName evidence="1">Mut7-C RNAse domain-containing protein</fullName>
    </recommendedName>
</protein>
<dbReference type="PANTHER" id="PTHR39081">
    <property type="entry name" value="MUT7-C DOMAIN-CONTAINING PROTEIN"/>
    <property type="match status" value="1"/>
</dbReference>
<accession>A0A0X3U8B0</accession>
<dbReference type="AlphaFoldDB" id="A0A0X3U8B0"/>
<dbReference type="STRING" id="1685379.AVO45_18120"/>
<name>A0A0X3U8B0_9RHOB</name>
<gene>
    <name evidence="2" type="ORF">AVO45_18120</name>
</gene>
<sequence>MKFYCDAMLAGLARWLRAAGHDTCLASSEDDKSLLRTALAQDRILLTRDRDLARRNEANGRVVLLESDRVPDQARELKRKLDVDWLHDPFSRCVVDNSPLRDATGDEVAAVPKGVREIREHFTACPACGRIYWRGDHHRRMRERLRNWQKGG</sequence>
<dbReference type="OrthoDB" id="9797655at2"/>
<proteinExistence type="predicted"/>